<gene>
    <name evidence="2" type="ORF">Q7A36_09350</name>
</gene>
<feature type="region of interest" description="Disordered" evidence="1">
    <location>
        <begin position="1"/>
        <end position="29"/>
    </location>
</feature>
<dbReference type="Gene3D" id="3.40.50.280">
    <property type="entry name" value="Cobalamin-binding domain"/>
    <property type="match status" value="1"/>
</dbReference>
<evidence type="ECO:0000256" key="1">
    <source>
        <dbReference type="SAM" id="MobiDB-lite"/>
    </source>
</evidence>
<dbReference type="RefSeq" id="WP_305103418.1">
    <property type="nucleotide sequence ID" value="NZ_JAUTWS010000007.1"/>
</dbReference>
<dbReference type="Proteomes" id="UP001243009">
    <property type="component" value="Unassembled WGS sequence"/>
</dbReference>
<evidence type="ECO:0000313" key="3">
    <source>
        <dbReference type="Proteomes" id="UP001243009"/>
    </source>
</evidence>
<sequence length="279" mass="29807">MSSDIGVAPPVRSRRLTRAQETRSRGLQGHPALESLARQVVVPRLAHLHRPPGPAIDAGSVARAWQQSALSLACSLPALDLAEGARALRALNPSGSRFEAICHDVLLPAAAELRRRRDGEGADLSGYLTGVWRLRMLLKGLEDDGRTTARKPHRGATALIVSGASVAPTLEHSMVQRLFQRAGWTVQCCGRQAEEDPSAAAGSRRFDLAWFSVDDATDLPRLRATVNSVRHASRNRGLRVLSGWQVAAPPPPAEALGADALTQDAAAAAILAQRVLALH</sequence>
<dbReference type="EMBL" id="JAUTWS010000007">
    <property type="protein sequence ID" value="MDO9708549.1"/>
    <property type="molecule type" value="Genomic_DNA"/>
</dbReference>
<organism evidence="2 3">
    <name type="scientific">Paracraurococcus lichenis</name>
    <dbReference type="NCBI Taxonomy" id="3064888"/>
    <lineage>
        <taxon>Bacteria</taxon>
        <taxon>Pseudomonadati</taxon>
        <taxon>Pseudomonadota</taxon>
        <taxon>Alphaproteobacteria</taxon>
        <taxon>Acetobacterales</taxon>
        <taxon>Roseomonadaceae</taxon>
        <taxon>Paracraurococcus</taxon>
    </lineage>
</organism>
<comment type="caution">
    <text evidence="2">The sequence shown here is derived from an EMBL/GenBank/DDBJ whole genome shotgun (WGS) entry which is preliminary data.</text>
</comment>
<keyword evidence="3" id="KW-1185">Reference proteome</keyword>
<protein>
    <submittedName>
        <fullName evidence="2">Uncharacterized protein</fullName>
    </submittedName>
</protein>
<evidence type="ECO:0000313" key="2">
    <source>
        <dbReference type="EMBL" id="MDO9708549.1"/>
    </source>
</evidence>
<accession>A0ABT9DXC2</accession>
<proteinExistence type="predicted"/>
<reference evidence="2 3" key="1">
    <citation type="submission" date="2023-08" db="EMBL/GenBank/DDBJ databases">
        <title>The draft genome sequence of Paracraurococcus sp. LOR1-02.</title>
        <authorList>
            <person name="Kingkaew E."/>
            <person name="Tanasupawat S."/>
        </authorList>
    </citation>
    <scope>NUCLEOTIDE SEQUENCE [LARGE SCALE GENOMIC DNA]</scope>
    <source>
        <strain evidence="2 3">LOR1-02</strain>
    </source>
</reference>
<name>A0ABT9DXC2_9PROT</name>